<organism evidence="3 4">
    <name type="scientific">Mycena albidolilacea</name>
    <dbReference type="NCBI Taxonomy" id="1033008"/>
    <lineage>
        <taxon>Eukaryota</taxon>
        <taxon>Fungi</taxon>
        <taxon>Dikarya</taxon>
        <taxon>Basidiomycota</taxon>
        <taxon>Agaricomycotina</taxon>
        <taxon>Agaricomycetes</taxon>
        <taxon>Agaricomycetidae</taxon>
        <taxon>Agaricales</taxon>
        <taxon>Marasmiineae</taxon>
        <taxon>Mycenaceae</taxon>
        <taxon>Mycena</taxon>
    </lineage>
</organism>
<dbReference type="Proteomes" id="UP001218218">
    <property type="component" value="Unassembled WGS sequence"/>
</dbReference>
<evidence type="ECO:0000313" key="3">
    <source>
        <dbReference type="EMBL" id="KAJ7352054.1"/>
    </source>
</evidence>
<gene>
    <name evidence="3" type="ORF">DFH08DRAFT_805341</name>
</gene>
<dbReference type="AlphaFoldDB" id="A0AAD7A8G3"/>
<feature type="transmembrane region" description="Helical" evidence="2">
    <location>
        <begin position="430"/>
        <end position="452"/>
    </location>
</feature>
<reference evidence="3" key="1">
    <citation type="submission" date="2023-03" db="EMBL/GenBank/DDBJ databases">
        <title>Massive genome expansion in bonnet fungi (Mycena s.s.) driven by repeated elements and novel gene families across ecological guilds.</title>
        <authorList>
            <consortium name="Lawrence Berkeley National Laboratory"/>
            <person name="Harder C.B."/>
            <person name="Miyauchi S."/>
            <person name="Viragh M."/>
            <person name="Kuo A."/>
            <person name="Thoen E."/>
            <person name="Andreopoulos B."/>
            <person name="Lu D."/>
            <person name="Skrede I."/>
            <person name="Drula E."/>
            <person name="Henrissat B."/>
            <person name="Morin E."/>
            <person name="Kohler A."/>
            <person name="Barry K."/>
            <person name="LaButti K."/>
            <person name="Morin E."/>
            <person name="Salamov A."/>
            <person name="Lipzen A."/>
            <person name="Mereny Z."/>
            <person name="Hegedus B."/>
            <person name="Baldrian P."/>
            <person name="Stursova M."/>
            <person name="Weitz H."/>
            <person name="Taylor A."/>
            <person name="Grigoriev I.V."/>
            <person name="Nagy L.G."/>
            <person name="Martin F."/>
            <person name="Kauserud H."/>
        </authorList>
    </citation>
    <scope>NUCLEOTIDE SEQUENCE</scope>
    <source>
        <strain evidence="3">CBHHK002</strain>
    </source>
</reference>
<sequence>MTDCSEWENAPADLNQRVGWSFGGRTCPPGHPRRENVGVGVQRGKNWATYSHTIEQQTRPPGVNTRLAINGRTHPRVVAYAGFPEFRVKYDLDQVRISYVIHLRWRNRDKRPARWRGRRSNQDPAQRGGGEAPAGPRAEFRCRLNLPRLMKIAGMLVQEGQRWYGVQRQLQGGAGQAGVDYPSARRTWASKALYVNLAVYPEVEVRWVGWAGVIPACHSGLLTLFGILRAAGIVTVRPGRRTASKTAVQWTVRRRYGGTTSLATLDGTGRWTGRPSTVDGRHIIPLTVAVKELMRLVRASNIARSRGSKTAEPQRDVTWQSVAAVHPSVIRRPVDGTPVFTTVRRRDGCPSVRPPNCPGRLYTSALYSLSVPLPFTTPNDPKASISCSPKDINKTRLYPTGFRSTLVLKNSRICQHLELEDLNPLISSGFALEVAISLFLFHAGFIFLAPLFA</sequence>
<dbReference type="EMBL" id="JARIHO010000012">
    <property type="protein sequence ID" value="KAJ7352054.1"/>
    <property type="molecule type" value="Genomic_DNA"/>
</dbReference>
<keyword evidence="2" id="KW-0812">Transmembrane</keyword>
<proteinExistence type="predicted"/>
<evidence type="ECO:0000313" key="4">
    <source>
        <dbReference type="Proteomes" id="UP001218218"/>
    </source>
</evidence>
<keyword evidence="2" id="KW-0472">Membrane</keyword>
<evidence type="ECO:0000256" key="1">
    <source>
        <dbReference type="SAM" id="MobiDB-lite"/>
    </source>
</evidence>
<keyword evidence="4" id="KW-1185">Reference proteome</keyword>
<name>A0AAD7A8G3_9AGAR</name>
<accession>A0AAD7A8G3</accession>
<protein>
    <submittedName>
        <fullName evidence="3">Uncharacterized protein</fullName>
    </submittedName>
</protein>
<evidence type="ECO:0000256" key="2">
    <source>
        <dbReference type="SAM" id="Phobius"/>
    </source>
</evidence>
<keyword evidence="2" id="KW-1133">Transmembrane helix</keyword>
<feature type="region of interest" description="Disordered" evidence="1">
    <location>
        <begin position="112"/>
        <end position="135"/>
    </location>
</feature>
<comment type="caution">
    <text evidence="3">The sequence shown here is derived from an EMBL/GenBank/DDBJ whole genome shotgun (WGS) entry which is preliminary data.</text>
</comment>